<feature type="transmembrane region" description="Helical" evidence="1">
    <location>
        <begin position="12"/>
        <end position="35"/>
    </location>
</feature>
<keyword evidence="1" id="KW-0472">Membrane</keyword>
<dbReference type="EMBL" id="JAGSNF010000012">
    <property type="protein sequence ID" value="MBR7743460.1"/>
    <property type="molecule type" value="Genomic_DNA"/>
</dbReference>
<evidence type="ECO:0000313" key="2">
    <source>
        <dbReference type="EMBL" id="MBR7743460.1"/>
    </source>
</evidence>
<dbReference type="AlphaFoldDB" id="A0A941D9T6"/>
<keyword evidence="1" id="KW-0812">Transmembrane</keyword>
<keyword evidence="1" id="KW-1133">Transmembrane helix</keyword>
<evidence type="ECO:0000313" key="3">
    <source>
        <dbReference type="EMBL" id="MBR7743944.1"/>
    </source>
</evidence>
<gene>
    <name evidence="2" type="ORF">KC207_09175</name>
    <name evidence="3" type="ORF">KC207_11640</name>
</gene>
<feature type="transmembrane region" description="Helical" evidence="1">
    <location>
        <begin position="203"/>
        <end position="223"/>
    </location>
</feature>
<dbReference type="EMBL" id="JAGSNF010000016">
    <property type="protein sequence ID" value="MBR7743944.1"/>
    <property type="molecule type" value="Genomic_DNA"/>
</dbReference>
<sequence length="682" mass="70764">MTRSVSVGAPLTRTGLAAGLWLAGTSVAAGLLAWVGWWTPWVAWPVGLLVLVAAAVAVRGLPGVALGRGPAAGLVVVCLGFAGYAAATHSEHVMPRRDAASNLQAAVSLAATGERVVPVDVSVFGGPDLLRSGDLTLASAAFYQVGSAADPAIQPQFLMAPATVYGYGVLAGGPEAAMLLPAVAMALVLMLLGLLAAHLTRPWWGVAAAGLTGLLFPVLNVARGTYSEQLALLTLVGGLLALVLAAGRDGGDRTAGRLALVGGLLVGGTGVARVDALREVMLLLPVLAVAVALGRAWARPALAGLVASTVVAYGLGWGLSFRYLGDIHASLLPLVAMVVVVAAVSGAGVRLWRRGRRLPAGLVRRAPDVVAGLTVLAGLVLWSRPWWLTVRQDPDDPGARYVAGMQRRQGLPVDGGRTYAEHTVDWLSWYVGWAALVVALLALALVLRAMLTRLADGDLVPWAAPLVLAAGSTLLTLLRPGITPDHPWADRRLLVALPFVVLLVVVAGRWAGDRVAREGRPWARPLVAAVVVLGLGVPAGLASWPFRGVGVERGSLAAVDEVCAVLDPDDVVLGIDGRASSEWPQVVRGMCGTPFAVATTPVREDPERLRAVVDEVARGAAAQGRSLVVLAADGPEAVEEIGLDPREVVDIRFPEEEHALDRPPRRFDVGGIRVSVADVPAG</sequence>
<dbReference type="RefSeq" id="WP_211602719.1">
    <property type="nucleotide sequence ID" value="NZ_JAGSNF010000012.1"/>
</dbReference>
<feature type="transmembrane region" description="Helical" evidence="1">
    <location>
        <begin position="305"/>
        <end position="324"/>
    </location>
</feature>
<feature type="transmembrane region" description="Helical" evidence="1">
    <location>
        <begin position="176"/>
        <end position="196"/>
    </location>
</feature>
<feature type="transmembrane region" description="Helical" evidence="1">
    <location>
        <begin position="41"/>
        <end position="58"/>
    </location>
</feature>
<feature type="transmembrane region" description="Helical" evidence="1">
    <location>
        <begin position="493"/>
        <end position="511"/>
    </location>
</feature>
<comment type="caution">
    <text evidence="2">The sequence shown here is derived from an EMBL/GenBank/DDBJ whole genome shotgun (WGS) entry which is preliminary data.</text>
</comment>
<feature type="transmembrane region" description="Helical" evidence="1">
    <location>
        <begin position="330"/>
        <end position="349"/>
    </location>
</feature>
<reference evidence="2" key="1">
    <citation type="submission" date="2021-04" db="EMBL/GenBank/DDBJ databases">
        <title>Phycicoccus avicenniae sp. nov., a novel endophytic actinomycetes isolated from branch of Avicennia mariana.</title>
        <authorList>
            <person name="Tuo L."/>
        </authorList>
    </citation>
    <scope>NUCLEOTIDE SEQUENCE</scope>
    <source>
        <strain evidence="2">BSK3Z-2</strain>
    </source>
</reference>
<organism evidence="2 4">
    <name type="scientific">Phycicoccus avicenniae</name>
    <dbReference type="NCBI Taxonomy" id="2828860"/>
    <lineage>
        <taxon>Bacteria</taxon>
        <taxon>Bacillati</taxon>
        <taxon>Actinomycetota</taxon>
        <taxon>Actinomycetes</taxon>
        <taxon>Micrococcales</taxon>
        <taxon>Intrasporangiaceae</taxon>
        <taxon>Phycicoccus</taxon>
    </lineage>
</organism>
<feature type="transmembrane region" description="Helical" evidence="1">
    <location>
        <begin position="523"/>
        <end position="546"/>
    </location>
</feature>
<feature type="transmembrane region" description="Helical" evidence="1">
    <location>
        <begin position="459"/>
        <end position="478"/>
    </location>
</feature>
<accession>A0A941D9T6</accession>
<feature type="transmembrane region" description="Helical" evidence="1">
    <location>
        <begin position="70"/>
        <end position="87"/>
    </location>
</feature>
<feature type="transmembrane region" description="Helical" evidence="1">
    <location>
        <begin position="280"/>
        <end position="298"/>
    </location>
</feature>
<feature type="transmembrane region" description="Helical" evidence="1">
    <location>
        <begin position="258"/>
        <end position="274"/>
    </location>
</feature>
<feature type="transmembrane region" description="Helical" evidence="1">
    <location>
        <begin position="229"/>
        <end position="246"/>
    </location>
</feature>
<protein>
    <submittedName>
        <fullName evidence="2">Uncharacterized protein</fullName>
    </submittedName>
</protein>
<feature type="transmembrane region" description="Helical" evidence="1">
    <location>
        <begin position="369"/>
        <end position="387"/>
    </location>
</feature>
<name>A0A941D9T6_9MICO</name>
<evidence type="ECO:0000256" key="1">
    <source>
        <dbReference type="SAM" id="Phobius"/>
    </source>
</evidence>
<proteinExistence type="predicted"/>
<keyword evidence="4" id="KW-1185">Reference proteome</keyword>
<dbReference type="Proteomes" id="UP000677016">
    <property type="component" value="Unassembled WGS sequence"/>
</dbReference>
<feature type="transmembrane region" description="Helical" evidence="1">
    <location>
        <begin position="427"/>
        <end position="447"/>
    </location>
</feature>
<evidence type="ECO:0000313" key="4">
    <source>
        <dbReference type="Proteomes" id="UP000677016"/>
    </source>
</evidence>